<evidence type="ECO:0000256" key="2">
    <source>
        <dbReference type="ARBA" id="ARBA00022448"/>
    </source>
</evidence>
<organism evidence="8 9">
    <name type="scientific">Pyrobaculum arsenaticum (strain DSM 13514 / JCM 11321 / PZ6)</name>
    <dbReference type="NCBI Taxonomy" id="340102"/>
    <lineage>
        <taxon>Archaea</taxon>
        <taxon>Thermoproteota</taxon>
        <taxon>Thermoprotei</taxon>
        <taxon>Thermoproteales</taxon>
        <taxon>Thermoproteaceae</taxon>
        <taxon>Pyrobaculum</taxon>
    </lineage>
</organism>
<dbReference type="GO" id="GO:0016020">
    <property type="term" value="C:membrane"/>
    <property type="evidence" value="ECO:0007669"/>
    <property type="project" value="UniProtKB-SubCell"/>
</dbReference>
<dbReference type="AlphaFoldDB" id="A4WIT3"/>
<evidence type="ECO:0000256" key="5">
    <source>
        <dbReference type="ARBA" id="ARBA00023136"/>
    </source>
</evidence>
<feature type="transmembrane region" description="Helical" evidence="6">
    <location>
        <begin position="12"/>
        <end position="31"/>
    </location>
</feature>
<keyword evidence="4 6" id="KW-1133">Transmembrane helix</keyword>
<dbReference type="GO" id="GO:0022857">
    <property type="term" value="F:transmembrane transporter activity"/>
    <property type="evidence" value="ECO:0007669"/>
    <property type="project" value="InterPro"/>
</dbReference>
<dbReference type="PhylomeDB" id="A4WIT3"/>
<feature type="transmembrane region" description="Helical" evidence="6">
    <location>
        <begin position="81"/>
        <end position="100"/>
    </location>
</feature>
<dbReference type="PANTHER" id="PTHR42718:SF9">
    <property type="entry name" value="MAJOR FACILITATOR SUPERFAMILY MULTIDRUG TRANSPORTER MFSC"/>
    <property type="match status" value="1"/>
</dbReference>
<dbReference type="InterPro" id="IPR011701">
    <property type="entry name" value="MFS"/>
</dbReference>
<evidence type="ECO:0000256" key="6">
    <source>
        <dbReference type="SAM" id="Phobius"/>
    </source>
</evidence>
<keyword evidence="5 6" id="KW-0472">Membrane</keyword>
<name>A4WIT3_PYRAR</name>
<evidence type="ECO:0000259" key="7">
    <source>
        <dbReference type="PROSITE" id="PS50850"/>
    </source>
</evidence>
<dbReference type="HOGENOM" id="CLU_1830658_0_0_2"/>
<evidence type="ECO:0000313" key="8">
    <source>
        <dbReference type="EMBL" id="ABP50300.1"/>
    </source>
</evidence>
<evidence type="ECO:0000256" key="3">
    <source>
        <dbReference type="ARBA" id="ARBA00022692"/>
    </source>
</evidence>
<evidence type="ECO:0000256" key="4">
    <source>
        <dbReference type="ARBA" id="ARBA00022989"/>
    </source>
</evidence>
<dbReference type="Proteomes" id="UP000001567">
    <property type="component" value="Chromosome"/>
</dbReference>
<keyword evidence="3 6" id="KW-0812">Transmembrane</keyword>
<feature type="transmembrane region" description="Helical" evidence="6">
    <location>
        <begin position="51"/>
        <end position="69"/>
    </location>
</feature>
<feature type="domain" description="Major facilitator superfamily (MFS) profile" evidence="7">
    <location>
        <begin position="15"/>
        <end position="140"/>
    </location>
</feature>
<gene>
    <name evidence="8" type="ordered locus">Pars_0714</name>
</gene>
<proteinExistence type="predicted"/>
<dbReference type="KEGG" id="pas:Pars_0714"/>
<dbReference type="Gene3D" id="1.20.1250.20">
    <property type="entry name" value="MFS general substrate transporter like domains"/>
    <property type="match status" value="1"/>
</dbReference>
<dbReference type="SUPFAM" id="SSF103473">
    <property type="entry name" value="MFS general substrate transporter"/>
    <property type="match status" value="1"/>
</dbReference>
<evidence type="ECO:0000256" key="1">
    <source>
        <dbReference type="ARBA" id="ARBA00004141"/>
    </source>
</evidence>
<protein>
    <submittedName>
        <fullName evidence="8">Antibiotic resistance (Efflux) protein, conjectural</fullName>
    </submittedName>
</protein>
<dbReference type="PANTHER" id="PTHR42718">
    <property type="entry name" value="MAJOR FACILITATOR SUPERFAMILY MULTIDRUG TRANSPORTER MFSC"/>
    <property type="match status" value="1"/>
</dbReference>
<keyword evidence="2" id="KW-0813">Transport</keyword>
<dbReference type="STRING" id="340102.Pars_0714"/>
<sequence length="140" mass="15296">MDSDISYNLKYAWRALPVLGSVALLVMYTEAMLMPSLPSIQAEFGVTPAEASWVLSIYLILGTISAAVLGSLGDMYGKKKMLVLALSIYSVAVTLTGYAPTFHLLLLARALQGLGMAMFPLAFSLIREELPWPRLWRAPS</sequence>
<comment type="subcellular location">
    <subcellularLocation>
        <location evidence="1">Membrane</location>
        <topology evidence="1">Multi-pass membrane protein</topology>
    </subcellularLocation>
</comment>
<dbReference type="PROSITE" id="PS50850">
    <property type="entry name" value="MFS"/>
    <property type="match status" value="1"/>
</dbReference>
<dbReference type="Pfam" id="PF07690">
    <property type="entry name" value="MFS_1"/>
    <property type="match status" value="1"/>
</dbReference>
<dbReference type="InterPro" id="IPR036259">
    <property type="entry name" value="MFS_trans_sf"/>
</dbReference>
<dbReference type="InterPro" id="IPR020846">
    <property type="entry name" value="MFS_dom"/>
</dbReference>
<evidence type="ECO:0000313" key="9">
    <source>
        <dbReference type="Proteomes" id="UP000001567"/>
    </source>
</evidence>
<reference evidence="8 9" key="1">
    <citation type="submission" date="2007-04" db="EMBL/GenBank/DDBJ databases">
        <title>Complete sequence of Pyrobaculum arsenaticum DSM 13514.</title>
        <authorList>
            <consortium name="US DOE Joint Genome Institute"/>
            <person name="Copeland A."/>
            <person name="Lucas S."/>
            <person name="Lapidus A."/>
            <person name="Barry K."/>
            <person name="Glavina del Rio T."/>
            <person name="Dalin E."/>
            <person name="Tice H."/>
            <person name="Pitluck S."/>
            <person name="Chain P."/>
            <person name="Malfatti S."/>
            <person name="Shin M."/>
            <person name="Vergez L."/>
            <person name="Schmutz J."/>
            <person name="Larimer F."/>
            <person name="Land M."/>
            <person name="Hauser L."/>
            <person name="Kyrpides N."/>
            <person name="Mikhailova N."/>
            <person name="Cozen A.E."/>
            <person name="Fitz-Gibbon S.T."/>
            <person name="House C.H."/>
            <person name="Saltikov C."/>
            <person name="Lowe T.M."/>
            <person name="Richardson P."/>
        </authorList>
    </citation>
    <scope>NUCLEOTIDE SEQUENCE [LARGE SCALE GENOMIC DNA]</scope>
    <source>
        <strain evidence="9">ATCC 700994 / DSM 13514 / JCM 11321 / PZ6</strain>
    </source>
</reference>
<dbReference type="EMBL" id="CP000660">
    <property type="protein sequence ID" value="ABP50300.1"/>
    <property type="molecule type" value="Genomic_DNA"/>
</dbReference>
<accession>A4WIT3</accession>